<protein>
    <submittedName>
        <fullName evidence="1">Uncharacterized protein</fullName>
    </submittedName>
</protein>
<keyword evidence="2" id="KW-1185">Reference proteome</keyword>
<comment type="caution">
    <text evidence="1">The sequence shown here is derived from an EMBL/GenBank/DDBJ whole genome shotgun (WGS) entry which is preliminary data.</text>
</comment>
<accession>A0A936ZSN8</accession>
<organism evidence="1 2">
    <name type="scientific">Aquimarina mytili</name>
    <dbReference type="NCBI Taxonomy" id="874423"/>
    <lineage>
        <taxon>Bacteria</taxon>
        <taxon>Pseudomonadati</taxon>
        <taxon>Bacteroidota</taxon>
        <taxon>Flavobacteriia</taxon>
        <taxon>Flavobacteriales</taxon>
        <taxon>Flavobacteriaceae</taxon>
        <taxon>Aquimarina</taxon>
    </lineage>
</organism>
<dbReference type="EMBL" id="JAERQJ010000006">
    <property type="protein sequence ID" value="MBL0684884.1"/>
    <property type="molecule type" value="Genomic_DNA"/>
</dbReference>
<dbReference type="AlphaFoldDB" id="A0A936ZSN8"/>
<proteinExistence type="predicted"/>
<dbReference type="Proteomes" id="UP000651057">
    <property type="component" value="Unassembled WGS sequence"/>
</dbReference>
<name>A0A936ZSN8_9FLAO</name>
<evidence type="ECO:0000313" key="2">
    <source>
        <dbReference type="Proteomes" id="UP000651057"/>
    </source>
</evidence>
<evidence type="ECO:0000313" key="1">
    <source>
        <dbReference type="EMBL" id="MBL0684884.1"/>
    </source>
</evidence>
<sequence length="86" mass="9401">MITCLLFGVIAQANVNLRYYNKDSKTHKFEVKIAGSTKTVEFGSSRTASVTIQGGSEKAEIKTDCGWITVTNNSKIEIKDGCIVIK</sequence>
<reference evidence="1" key="1">
    <citation type="submission" date="2021-01" db="EMBL/GenBank/DDBJ databases">
        <authorList>
            <person name="Zhong Y.L."/>
        </authorList>
    </citation>
    <scope>NUCLEOTIDE SEQUENCE</scope>
    <source>
        <strain evidence="1">KCTC 23302</strain>
    </source>
</reference>
<gene>
    <name evidence="1" type="ORF">JJQ60_15250</name>
</gene>